<sequence>MKRALVLVVAISMILTGCFMDNEKTNAEISAGNHYLKGQVIALEACYTNATETGSTCVGVISYDGTKRSGRIIGEVQIGTSVYKECTNNGEVKCADFWRTSVGETYLNGGEITGIQ</sequence>
<gene>
    <name evidence="1" type="ORF">pETSU_130</name>
</gene>
<reference evidence="1 2" key="1">
    <citation type="submission" date="2019-03" db="EMBL/GenBank/DDBJ databases">
        <authorList>
            <person name="Kim S.G."/>
            <person name="Park S.C."/>
        </authorList>
    </citation>
    <scope>NUCLEOTIDE SEQUENCE [LARGE SCALE GENOMIC DNA]</scope>
</reference>
<keyword evidence="2" id="KW-1185">Reference proteome</keyword>
<accession>A0A4D6DWI2</accession>
<protein>
    <recommendedName>
        <fullName evidence="3">Lipoprotein</fullName>
    </recommendedName>
</protein>
<proteinExistence type="predicted"/>
<organism evidence="1 2">
    <name type="scientific">Edwardsiella phage pEt-SU</name>
    <dbReference type="NCBI Taxonomy" id="2562142"/>
    <lineage>
        <taxon>Viruses</taxon>
        <taxon>Duplodnaviria</taxon>
        <taxon>Heunggongvirae</taxon>
        <taxon>Uroviricota</taxon>
        <taxon>Caudoviricetes</taxon>
        <taxon>Chimalliviridae</taxon>
        <taxon>Petsuvirus</taxon>
        <taxon>Petsuvirus pEtSU</taxon>
    </lineage>
</organism>
<dbReference type="PROSITE" id="PS51257">
    <property type="entry name" value="PROKAR_LIPOPROTEIN"/>
    <property type="match status" value="1"/>
</dbReference>
<evidence type="ECO:0000313" key="1">
    <source>
        <dbReference type="EMBL" id="QBZ70711.1"/>
    </source>
</evidence>
<name>A0A4D6DWI2_9CAUD</name>
<evidence type="ECO:0000313" key="2">
    <source>
        <dbReference type="Proteomes" id="UP000297195"/>
    </source>
</evidence>
<dbReference type="Proteomes" id="UP000297195">
    <property type="component" value="Segment"/>
</dbReference>
<dbReference type="EMBL" id="MK689364">
    <property type="protein sequence ID" value="QBZ70711.1"/>
    <property type="molecule type" value="Genomic_DNA"/>
</dbReference>
<evidence type="ECO:0008006" key="3">
    <source>
        <dbReference type="Google" id="ProtNLM"/>
    </source>
</evidence>